<dbReference type="InterPro" id="IPR002110">
    <property type="entry name" value="Ankyrin_rpt"/>
</dbReference>
<dbReference type="InterPro" id="IPR050745">
    <property type="entry name" value="Multifunctional_regulatory"/>
</dbReference>
<organism evidence="4 5">
    <name type="scientific">Prorocentrum cordatum</name>
    <dbReference type="NCBI Taxonomy" id="2364126"/>
    <lineage>
        <taxon>Eukaryota</taxon>
        <taxon>Sar</taxon>
        <taxon>Alveolata</taxon>
        <taxon>Dinophyceae</taxon>
        <taxon>Prorocentrales</taxon>
        <taxon>Prorocentraceae</taxon>
        <taxon>Prorocentrum</taxon>
    </lineage>
</organism>
<dbReference type="EMBL" id="CAUYUJ010018216">
    <property type="protein sequence ID" value="CAK0881693.1"/>
    <property type="molecule type" value="Genomic_DNA"/>
</dbReference>
<reference evidence="4" key="1">
    <citation type="submission" date="2023-10" db="EMBL/GenBank/DDBJ databases">
        <authorList>
            <person name="Chen Y."/>
            <person name="Shah S."/>
            <person name="Dougan E. K."/>
            <person name="Thang M."/>
            <person name="Chan C."/>
        </authorList>
    </citation>
    <scope>NUCLEOTIDE SEQUENCE [LARGE SCALE GENOMIC DNA]</scope>
</reference>
<dbReference type="InterPro" id="IPR036770">
    <property type="entry name" value="Ankyrin_rpt-contain_sf"/>
</dbReference>
<dbReference type="Gene3D" id="1.25.40.20">
    <property type="entry name" value="Ankyrin repeat-containing domain"/>
    <property type="match status" value="1"/>
</dbReference>
<protein>
    <submittedName>
        <fullName evidence="4">Uncharacterized protein</fullName>
    </submittedName>
</protein>
<name>A0ABN9W6B8_9DINO</name>
<sequence length="105" mass="11260">RPQVLECLAAAHLAAESDTDAQALRELSLDQPLPNGHTPLQLAALHGRTDVLRLLLEFEPRLLPVDPNAFGSQRRTALHYAAGSRKPKSVGELLRHGADPCVAAG</sequence>
<proteinExistence type="predicted"/>
<evidence type="ECO:0000313" key="4">
    <source>
        <dbReference type="EMBL" id="CAK0881693.1"/>
    </source>
</evidence>
<dbReference type="SUPFAM" id="SSF48403">
    <property type="entry name" value="Ankyrin repeat"/>
    <property type="match status" value="1"/>
</dbReference>
<feature type="non-terminal residue" evidence="4">
    <location>
        <position position="1"/>
    </location>
</feature>
<gene>
    <name evidence="4" type="ORF">PCOR1329_LOCUS64452</name>
</gene>
<comment type="caution">
    <text evidence="4">The sequence shown here is derived from an EMBL/GenBank/DDBJ whole genome shotgun (WGS) entry which is preliminary data.</text>
</comment>
<dbReference type="PROSITE" id="PS50297">
    <property type="entry name" value="ANK_REP_REGION"/>
    <property type="match status" value="1"/>
</dbReference>
<dbReference type="PANTHER" id="PTHR24189:SF50">
    <property type="entry name" value="ANKYRIN REPEAT AND SOCS BOX PROTEIN 2"/>
    <property type="match status" value="1"/>
</dbReference>
<evidence type="ECO:0000256" key="2">
    <source>
        <dbReference type="ARBA" id="ARBA00023043"/>
    </source>
</evidence>
<dbReference type="Proteomes" id="UP001189429">
    <property type="component" value="Unassembled WGS sequence"/>
</dbReference>
<dbReference type="SMART" id="SM00248">
    <property type="entry name" value="ANK"/>
    <property type="match status" value="2"/>
</dbReference>
<dbReference type="PROSITE" id="PS50088">
    <property type="entry name" value="ANK_REPEAT"/>
    <property type="match status" value="1"/>
</dbReference>
<keyword evidence="1" id="KW-0677">Repeat</keyword>
<feature type="repeat" description="ANK" evidence="3">
    <location>
        <begin position="35"/>
        <end position="57"/>
    </location>
</feature>
<evidence type="ECO:0000256" key="3">
    <source>
        <dbReference type="PROSITE-ProRule" id="PRU00023"/>
    </source>
</evidence>
<keyword evidence="5" id="KW-1185">Reference proteome</keyword>
<keyword evidence="2 3" id="KW-0040">ANK repeat</keyword>
<evidence type="ECO:0000313" key="5">
    <source>
        <dbReference type="Proteomes" id="UP001189429"/>
    </source>
</evidence>
<evidence type="ECO:0000256" key="1">
    <source>
        <dbReference type="ARBA" id="ARBA00022737"/>
    </source>
</evidence>
<dbReference type="PANTHER" id="PTHR24189">
    <property type="entry name" value="MYOTROPHIN"/>
    <property type="match status" value="1"/>
</dbReference>
<dbReference type="Pfam" id="PF12796">
    <property type="entry name" value="Ank_2"/>
    <property type="match status" value="1"/>
</dbReference>
<accession>A0ABN9W6B8</accession>
<feature type="non-terminal residue" evidence="4">
    <location>
        <position position="105"/>
    </location>
</feature>